<dbReference type="SMART" id="SM00288">
    <property type="entry name" value="VHS"/>
    <property type="match status" value="1"/>
</dbReference>
<evidence type="ECO:0000256" key="1">
    <source>
        <dbReference type="ARBA" id="ARBA00004170"/>
    </source>
</evidence>
<evidence type="ECO:0000256" key="4">
    <source>
        <dbReference type="ARBA" id="ARBA00022927"/>
    </source>
</evidence>
<dbReference type="Gene3D" id="1.25.40.90">
    <property type="match status" value="1"/>
</dbReference>
<evidence type="ECO:0000259" key="7">
    <source>
        <dbReference type="PROSITE" id="PS50179"/>
    </source>
</evidence>
<protein>
    <recommendedName>
        <fullName evidence="11">Target of Myb protein 1</fullName>
    </recommendedName>
</protein>
<dbReference type="SUPFAM" id="SSF48464">
    <property type="entry name" value="ENTH/VHS domain"/>
    <property type="match status" value="1"/>
</dbReference>
<dbReference type="CDD" id="cd03561">
    <property type="entry name" value="VHS"/>
    <property type="match status" value="1"/>
</dbReference>
<comment type="caution">
    <text evidence="9">The sequence shown here is derived from an EMBL/GenBank/DDBJ whole genome shotgun (WGS) entry which is preliminary data.</text>
</comment>
<evidence type="ECO:0000256" key="3">
    <source>
        <dbReference type="ARBA" id="ARBA00022448"/>
    </source>
</evidence>
<feature type="region of interest" description="Disordered" evidence="6">
    <location>
        <begin position="375"/>
        <end position="489"/>
    </location>
</feature>
<dbReference type="PROSITE" id="PS50909">
    <property type="entry name" value="GAT"/>
    <property type="match status" value="1"/>
</dbReference>
<dbReference type="InterPro" id="IPR008942">
    <property type="entry name" value="ENTH_VHS"/>
</dbReference>
<gene>
    <name evidence="9" type="ORF">KSP40_PGU007236</name>
</gene>
<evidence type="ECO:0000313" key="10">
    <source>
        <dbReference type="Proteomes" id="UP001412067"/>
    </source>
</evidence>
<reference evidence="9 10" key="1">
    <citation type="journal article" date="2022" name="Nat. Plants">
        <title>Genomes of leafy and leafless Platanthera orchids illuminate the evolution of mycoheterotrophy.</title>
        <authorList>
            <person name="Li M.H."/>
            <person name="Liu K.W."/>
            <person name="Li Z."/>
            <person name="Lu H.C."/>
            <person name="Ye Q.L."/>
            <person name="Zhang D."/>
            <person name="Wang J.Y."/>
            <person name="Li Y.F."/>
            <person name="Zhong Z.M."/>
            <person name="Liu X."/>
            <person name="Yu X."/>
            <person name="Liu D.K."/>
            <person name="Tu X.D."/>
            <person name="Liu B."/>
            <person name="Hao Y."/>
            <person name="Liao X.Y."/>
            <person name="Jiang Y.T."/>
            <person name="Sun W.H."/>
            <person name="Chen J."/>
            <person name="Chen Y.Q."/>
            <person name="Ai Y."/>
            <person name="Zhai J.W."/>
            <person name="Wu S.S."/>
            <person name="Zhou Z."/>
            <person name="Hsiao Y.Y."/>
            <person name="Wu W.L."/>
            <person name="Chen Y.Y."/>
            <person name="Lin Y.F."/>
            <person name="Hsu J.L."/>
            <person name="Li C.Y."/>
            <person name="Wang Z.W."/>
            <person name="Zhao X."/>
            <person name="Zhong W.Y."/>
            <person name="Ma X.K."/>
            <person name="Ma L."/>
            <person name="Huang J."/>
            <person name="Chen G.Z."/>
            <person name="Huang M.Z."/>
            <person name="Huang L."/>
            <person name="Peng D.H."/>
            <person name="Luo Y.B."/>
            <person name="Zou S.Q."/>
            <person name="Chen S.P."/>
            <person name="Lan S."/>
            <person name="Tsai W.C."/>
            <person name="Van de Peer Y."/>
            <person name="Liu Z.J."/>
        </authorList>
    </citation>
    <scope>NUCLEOTIDE SEQUENCE [LARGE SCALE GENOMIC DNA]</scope>
    <source>
        <strain evidence="9">Lor288</strain>
    </source>
</reference>
<sequence length="517" mass="56664">MTSAAACAERATSDMLIGPDWAINIELCDIINSDPGQAKDVLKLLKKRLGSKNAKIQLLSLFVLETLSKNCGDNVHGQIVERDILHEMVKIVKKKPDLSVKEKILVLIDEWQEALGGAGGRYPQYHAAYRELRAAGIEFPPRTESSAPLFTPPQTHPTVLPPIDTTYDSVVQASLQSNVSAMSLEEIQNARGIADVLSDMLNALDLQSSESIKQEIIVDLVEQCRSYQNSVLLLINNTGDEGLLFQALALNDDLQKVLQRHDDIAKGIPIKNNAAEGASVASLASARAPVAPVSPLVNLNHEDDEAEDDFSQLSRRSARENAIGKARSPNVKPAYSTTLIPPPPSVKKPSAMDPSPADYLSGDLYAEKKQSFVNAHPLSPPERGDYARPSVLSDTPNYDDEPLQRTKSQDNFSKAPWEAQPPAAFLPPPPSRHSQRQQFFEQQQLSFSDSDSLEGLAAKTEDLSLNQHKYGHHSDSRDSSTSSRQTKQDDVLFKDLVDFAKAKSSTTARPPGSHRTR</sequence>
<dbReference type="InterPro" id="IPR044836">
    <property type="entry name" value="TOL_plant"/>
</dbReference>
<evidence type="ECO:0000259" key="8">
    <source>
        <dbReference type="PROSITE" id="PS50909"/>
    </source>
</evidence>
<comment type="subcellular location">
    <subcellularLocation>
        <location evidence="1">Membrane</location>
        <topology evidence="1">Peripheral membrane protein</topology>
    </subcellularLocation>
</comment>
<dbReference type="CDD" id="cd14231">
    <property type="entry name" value="GAT_GGA-like_plant"/>
    <property type="match status" value="1"/>
</dbReference>
<feature type="region of interest" description="Disordered" evidence="6">
    <location>
        <begin position="303"/>
        <end position="361"/>
    </location>
</feature>
<keyword evidence="3" id="KW-0813">Transport</keyword>
<dbReference type="InterPro" id="IPR002014">
    <property type="entry name" value="VHS_dom"/>
</dbReference>
<dbReference type="InterPro" id="IPR038425">
    <property type="entry name" value="GAT_sf"/>
</dbReference>
<keyword evidence="4" id="KW-0653">Protein transport</keyword>
<dbReference type="SUPFAM" id="SSF89009">
    <property type="entry name" value="GAT-like domain"/>
    <property type="match status" value="1"/>
</dbReference>
<dbReference type="Pfam" id="PF03127">
    <property type="entry name" value="GAT"/>
    <property type="match status" value="1"/>
</dbReference>
<dbReference type="InterPro" id="IPR004152">
    <property type="entry name" value="GAT_dom"/>
</dbReference>
<dbReference type="PANTHER" id="PTHR45898:SF14">
    <property type="entry name" value="TOM1-LIKE PROTEIN 4"/>
    <property type="match status" value="1"/>
</dbReference>
<evidence type="ECO:0000256" key="6">
    <source>
        <dbReference type="SAM" id="MobiDB-lite"/>
    </source>
</evidence>
<dbReference type="Proteomes" id="UP001412067">
    <property type="component" value="Unassembled WGS sequence"/>
</dbReference>
<evidence type="ECO:0000256" key="5">
    <source>
        <dbReference type="ARBA" id="ARBA00023136"/>
    </source>
</evidence>
<proteinExistence type="inferred from homology"/>
<dbReference type="PIRSF" id="PIRSF036948">
    <property type="entry name" value="TOM1"/>
    <property type="match status" value="1"/>
</dbReference>
<keyword evidence="10" id="KW-1185">Reference proteome</keyword>
<dbReference type="PANTHER" id="PTHR45898">
    <property type="entry name" value="TOM1-LIKE PROTEIN"/>
    <property type="match status" value="1"/>
</dbReference>
<evidence type="ECO:0000313" key="9">
    <source>
        <dbReference type="EMBL" id="KAK8966701.1"/>
    </source>
</evidence>
<evidence type="ECO:0008006" key="11">
    <source>
        <dbReference type="Google" id="ProtNLM"/>
    </source>
</evidence>
<feature type="compositionally biased region" description="Low complexity" evidence="6">
    <location>
        <begin position="436"/>
        <end position="454"/>
    </location>
</feature>
<keyword evidence="5" id="KW-0472">Membrane</keyword>
<name>A0ABR2MRS0_9ASPA</name>
<comment type="similarity">
    <text evidence="2">Belongs to the TOM1 family.</text>
</comment>
<feature type="domain" description="GAT" evidence="8">
    <location>
        <begin position="178"/>
        <end position="266"/>
    </location>
</feature>
<dbReference type="Gene3D" id="1.20.58.160">
    <property type="match status" value="1"/>
</dbReference>
<evidence type="ECO:0000256" key="2">
    <source>
        <dbReference type="ARBA" id="ARBA00007708"/>
    </source>
</evidence>
<dbReference type="EMBL" id="JBBWWR010000005">
    <property type="protein sequence ID" value="KAK8966701.1"/>
    <property type="molecule type" value="Genomic_DNA"/>
</dbReference>
<feature type="domain" description="VHS" evidence="7">
    <location>
        <begin position="11"/>
        <end position="140"/>
    </location>
</feature>
<accession>A0ABR2MRS0</accession>
<organism evidence="9 10">
    <name type="scientific">Platanthera guangdongensis</name>
    <dbReference type="NCBI Taxonomy" id="2320717"/>
    <lineage>
        <taxon>Eukaryota</taxon>
        <taxon>Viridiplantae</taxon>
        <taxon>Streptophyta</taxon>
        <taxon>Embryophyta</taxon>
        <taxon>Tracheophyta</taxon>
        <taxon>Spermatophyta</taxon>
        <taxon>Magnoliopsida</taxon>
        <taxon>Liliopsida</taxon>
        <taxon>Asparagales</taxon>
        <taxon>Orchidaceae</taxon>
        <taxon>Orchidoideae</taxon>
        <taxon>Orchideae</taxon>
        <taxon>Orchidinae</taxon>
        <taxon>Platanthera</taxon>
    </lineage>
</organism>
<dbReference type="InterPro" id="IPR014645">
    <property type="entry name" value="TOM1"/>
</dbReference>
<dbReference type="Pfam" id="PF00790">
    <property type="entry name" value="VHS"/>
    <property type="match status" value="1"/>
</dbReference>
<dbReference type="PROSITE" id="PS50179">
    <property type="entry name" value="VHS"/>
    <property type="match status" value="1"/>
</dbReference>